<dbReference type="PANTHER" id="PTHR33204:SF37">
    <property type="entry name" value="HTH-TYPE TRANSCRIPTIONAL REGULATOR YODB"/>
    <property type="match status" value="1"/>
</dbReference>
<comment type="caution">
    <text evidence="5">The sequence shown here is derived from an EMBL/GenBank/DDBJ whole genome shotgun (WGS) entry which is preliminary data.</text>
</comment>
<dbReference type="Gene3D" id="1.10.10.10">
    <property type="entry name" value="Winged helix-like DNA-binding domain superfamily/Winged helix DNA-binding domain"/>
    <property type="match status" value="1"/>
</dbReference>
<dbReference type="PANTHER" id="PTHR33204">
    <property type="entry name" value="TRANSCRIPTIONAL REGULATOR, MARR FAMILY"/>
    <property type="match status" value="1"/>
</dbReference>
<dbReference type="SUPFAM" id="SSF46785">
    <property type="entry name" value="Winged helix' DNA-binding domain"/>
    <property type="match status" value="1"/>
</dbReference>
<proteinExistence type="predicted"/>
<dbReference type="InterPro" id="IPR036390">
    <property type="entry name" value="WH_DNA-bd_sf"/>
</dbReference>
<evidence type="ECO:0000256" key="1">
    <source>
        <dbReference type="ARBA" id="ARBA00023015"/>
    </source>
</evidence>
<evidence type="ECO:0000256" key="3">
    <source>
        <dbReference type="ARBA" id="ARBA00023163"/>
    </source>
</evidence>
<protein>
    <submittedName>
        <fullName evidence="5">DNA-binding HxlR family transcriptional regulator</fullName>
    </submittedName>
</protein>
<keyword evidence="6" id="KW-1185">Reference proteome</keyword>
<dbReference type="InterPro" id="IPR011991">
    <property type="entry name" value="ArsR-like_HTH"/>
</dbReference>
<keyword evidence="2 5" id="KW-0238">DNA-binding</keyword>
<keyword evidence="1" id="KW-0805">Transcription regulation</keyword>
<dbReference type="RefSeq" id="WP_210053514.1">
    <property type="nucleotide sequence ID" value="NZ_BAAAMH010000006.1"/>
</dbReference>
<dbReference type="CDD" id="cd00090">
    <property type="entry name" value="HTH_ARSR"/>
    <property type="match status" value="1"/>
</dbReference>
<dbReference type="Pfam" id="PF01638">
    <property type="entry name" value="HxlR"/>
    <property type="match status" value="1"/>
</dbReference>
<reference evidence="5 6" key="1">
    <citation type="submission" date="2021-03" db="EMBL/GenBank/DDBJ databases">
        <title>Sequencing the genomes of 1000 actinobacteria strains.</title>
        <authorList>
            <person name="Klenk H.-P."/>
        </authorList>
    </citation>
    <scope>NUCLEOTIDE SEQUENCE [LARGE SCALE GENOMIC DNA]</scope>
    <source>
        <strain evidence="5 6">DSM 12936</strain>
    </source>
</reference>
<gene>
    <name evidence="5" type="ORF">JOF54_000982</name>
</gene>
<dbReference type="InterPro" id="IPR002577">
    <property type="entry name" value="HTH_HxlR"/>
</dbReference>
<dbReference type="Proteomes" id="UP000758168">
    <property type="component" value="Unassembled WGS sequence"/>
</dbReference>
<feature type="domain" description="HTH hxlR-type" evidence="4">
    <location>
        <begin position="24"/>
        <end position="124"/>
    </location>
</feature>
<dbReference type="InterPro" id="IPR036388">
    <property type="entry name" value="WH-like_DNA-bd_sf"/>
</dbReference>
<name>A0ABS4Z5M2_9ACTN</name>
<evidence type="ECO:0000256" key="2">
    <source>
        <dbReference type="ARBA" id="ARBA00023125"/>
    </source>
</evidence>
<dbReference type="EMBL" id="JAGIOB010000001">
    <property type="protein sequence ID" value="MBP2416060.1"/>
    <property type="molecule type" value="Genomic_DNA"/>
</dbReference>
<evidence type="ECO:0000313" key="5">
    <source>
        <dbReference type="EMBL" id="MBP2416060.1"/>
    </source>
</evidence>
<sequence length="129" mass="13426">MSQLAEDALPSAGDAPADPRVHACTADLRRAFDFLGKRWNGVILATLDGGPTGFADLRRAVGTITDSVLSDRLAELVAAGLVERTVTDTRPPGVSYALTDAGRDLTPILHALGSWAADALPAARCTPTC</sequence>
<evidence type="ECO:0000259" key="4">
    <source>
        <dbReference type="PROSITE" id="PS51118"/>
    </source>
</evidence>
<accession>A0ABS4Z5M2</accession>
<dbReference type="GO" id="GO:0003677">
    <property type="term" value="F:DNA binding"/>
    <property type="evidence" value="ECO:0007669"/>
    <property type="project" value="UniProtKB-KW"/>
</dbReference>
<dbReference type="PROSITE" id="PS51118">
    <property type="entry name" value="HTH_HXLR"/>
    <property type="match status" value="1"/>
</dbReference>
<keyword evidence="3" id="KW-0804">Transcription</keyword>
<organism evidence="5 6">
    <name type="scientific">Microlunatus capsulatus</name>
    <dbReference type="NCBI Taxonomy" id="99117"/>
    <lineage>
        <taxon>Bacteria</taxon>
        <taxon>Bacillati</taxon>
        <taxon>Actinomycetota</taxon>
        <taxon>Actinomycetes</taxon>
        <taxon>Propionibacteriales</taxon>
        <taxon>Propionibacteriaceae</taxon>
        <taxon>Microlunatus</taxon>
    </lineage>
</organism>
<evidence type="ECO:0000313" key="6">
    <source>
        <dbReference type="Proteomes" id="UP000758168"/>
    </source>
</evidence>